<evidence type="ECO:0000313" key="1">
    <source>
        <dbReference type="EMBL" id="GKT31519.1"/>
    </source>
</evidence>
<comment type="caution">
    <text evidence="1">The sequence shown here is derived from an EMBL/GenBank/DDBJ whole genome shotgun (WGS) entry which is preliminary data.</text>
</comment>
<protein>
    <submittedName>
        <fullName evidence="1">Uncharacterized protein</fullName>
    </submittedName>
</protein>
<reference evidence="1" key="1">
    <citation type="submission" date="2022-03" db="EMBL/GenBank/DDBJ databases">
        <title>Draft genome sequence of Aduncisulcus paluster, a free-living microaerophilic Fornicata.</title>
        <authorList>
            <person name="Yuyama I."/>
            <person name="Kume K."/>
            <person name="Tamura T."/>
            <person name="Inagaki Y."/>
            <person name="Hashimoto T."/>
        </authorList>
    </citation>
    <scope>NUCLEOTIDE SEQUENCE</scope>
    <source>
        <strain evidence="1">NY0171</strain>
    </source>
</reference>
<sequence length="280" mass="30674">MDFPHQSEQTPFDKKFKPSYDLKVMISGLSIFYSNGSKKLATTSTGSLKDVIYTLTYCNLFDSSDPECIPSSPSLSVSTSYAESEDDDSIMDTNFFGLNSKPSSLYCPKEDTLLPTSYPKIAPPLCPEMNDQVQLPLPVPNDGCVSRASIPVPPGRKEGLVSNLKIKSFDVFPNQDCPDVQLKQFPSMCRCADDPPPSLGDSDSRYYPGWVCGSSLHPDHQSHCESTSSHWFHQTGPVMSSVSSQPPCSSSSSCSPSYDLLQIPLWPPQPPNIELIGDVE</sequence>
<dbReference type="EMBL" id="BQXS01009689">
    <property type="protein sequence ID" value="GKT31519.1"/>
    <property type="molecule type" value="Genomic_DNA"/>
</dbReference>
<gene>
    <name evidence="1" type="ORF">ADUPG1_005935</name>
</gene>
<keyword evidence="2" id="KW-1185">Reference proteome</keyword>
<organism evidence="1 2">
    <name type="scientific">Aduncisulcus paluster</name>
    <dbReference type="NCBI Taxonomy" id="2918883"/>
    <lineage>
        <taxon>Eukaryota</taxon>
        <taxon>Metamonada</taxon>
        <taxon>Carpediemonas-like organisms</taxon>
        <taxon>Aduncisulcus</taxon>
    </lineage>
</organism>
<evidence type="ECO:0000313" key="2">
    <source>
        <dbReference type="Proteomes" id="UP001057375"/>
    </source>
</evidence>
<dbReference type="Proteomes" id="UP001057375">
    <property type="component" value="Unassembled WGS sequence"/>
</dbReference>
<name>A0ABQ5KG82_9EUKA</name>
<accession>A0ABQ5KG82</accession>
<feature type="non-terminal residue" evidence="1">
    <location>
        <position position="280"/>
    </location>
</feature>
<proteinExistence type="predicted"/>